<dbReference type="SUPFAM" id="SSF63737">
    <property type="entry name" value="Leukotriene A4 hydrolase N-terminal domain"/>
    <property type="match status" value="1"/>
</dbReference>
<evidence type="ECO:0000259" key="1">
    <source>
        <dbReference type="Pfam" id="PF17900"/>
    </source>
</evidence>
<dbReference type="InterPro" id="IPR042097">
    <property type="entry name" value="Aminopeptidase_N-like_N_sf"/>
</dbReference>
<proteinExistence type="predicted"/>
<comment type="caution">
    <text evidence="2">The sequence shown here is derived from an EMBL/GenBank/DDBJ whole genome shotgun (WGS) entry which is preliminary data.</text>
</comment>
<dbReference type="Pfam" id="PF17900">
    <property type="entry name" value="Peptidase_M1_N"/>
    <property type="match status" value="1"/>
</dbReference>
<evidence type="ECO:0000313" key="3">
    <source>
        <dbReference type="Proteomes" id="UP000535415"/>
    </source>
</evidence>
<dbReference type="Gene3D" id="2.60.40.1730">
    <property type="entry name" value="tricorn interacting facor f3 domain"/>
    <property type="match status" value="1"/>
</dbReference>
<dbReference type="PANTHER" id="PTHR46322">
    <property type="entry name" value="PUROMYCIN-SENSITIVE AMINOPEPTIDASE"/>
    <property type="match status" value="1"/>
</dbReference>
<dbReference type="GO" id="GO:0004177">
    <property type="term" value="F:aminopeptidase activity"/>
    <property type="evidence" value="ECO:0007669"/>
    <property type="project" value="UniProtKB-KW"/>
</dbReference>
<keyword evidence="2" id="KW-0031">Aminopeptidase</keyword>
<dbReference type="EMBL" id="JACIJM010000006">
    <property type="protein sequence ID" value="MBB5722836.1"/>
    <property type="molecule type" value="Genomic_DNA"/>
</dbReference>
<protein>
    <submittedName>
        <fullName evidence="2">Aminopeptidase N</fullName>
    </submittedName>
</protein>
<dbReference type="InterPro" id="IPR045357">
    <property type="entry name" value="Aminopeptidase_N-like_N"/>
</dbReference>
<accession>A0A7W9BM38</accession>
<keyword evidence="2" id="KW-0645">Protease</keyword>
<sequence length="227" mass="24980">MTHSAPQTIYLADYTPPAYLIDDVHLTFHLHPTETRVISRIAFRPNPDAQDKTFFLHGAELTLIAAKIDGTSVTPTLTDDGLTCPVPDAPFIWEAEVVISPQTNTALEGLYMSGGMFCTQCEAEGFRKITYYPDRPDVMAVFTVRVEGDYPVLLSNGNPQASGDGWAEWHDPWPKPAYLFALVAGNLVAHPGSFTTMSGRQVDLNIYVRPGPTRRNAPLAWARCSGL</sequence>
<keyword evidence="3" id="KW-1185">Reference proteome</keyword>
<dbReference type="GO" id="GO:0008270">
    <property type="term" value="F:zinc ion binding"/>
    <property type="evidence" value="ECO:0007669"/>
    <property type="project" value="InterPro"/>
</dbReference>
<evidence type="ECO:0000313" key="2">
    <source>
        <dbReference type="EMBL" id="MBB5722836.1"/>
    </source>
</evidence>
<name>A0A7W9BM38_9RHOB</name>
<organism evidence="2 3">
    <name type="scientific">Yoonia ponticola</name>
    <dbReference type="NCBI Taxonomy" id="1524255"/>
    <lineage>
        <taxon>Bacteria</taxon>
        <taxon>Pseudomonadati</taxon>
        <taxon>Pseudomonadota</taxon>
        <taxon>Alphaproteobacteria</taxon>
        <taxon>Rhodobacterales</taxon>
        <taxon>Paracoccaceae</taxon>
        <taxon>Yoonia</taxon>
    </lineage>
</organism>
<dbReference type="PANTHER" id="PTHR46322:SF1">
    <property type="entry name" value="PUROMYCIN-SENSITIVE AMINOPEPTIDASE"/>
    <property type="match status" value="1"/>
</dbReference>
<dbReference type="InterPro" id="IPR012779">
    <property type="entry name" value="Peptidase_M1_pepN"/>
</dbReference>
<gene>
    <name evidence="2" type="ORF">FHS72_002466</name>
</gene>
<dbReference type="Proteomes" id="UP000535415">
    <property type="component" value="Unassembled WGS sequence"/>
</dbReference>
<dbReference type="AlphaFoldDB" id="A0A7W9BM38"/>
<reference evidence="2 3" key="1">
    <citation type="submission" date="2020-08" db="EMBL/GenBank/DDBJ databases">
        <title>Genomic Encyclopedia of Type Strains, Phase IV (KMG-IV): sequencing the most valuable type-strain genomes for metagenomic binning, comparative biology and taxonomic classification.</title>
        <authorList>
            <person name="Goeker M."/>
        </authorList>
    </citation>
    <scope>NUCLEOTIDE SEQUENCE [LARGE SCALE GENOMIC DNA]</scope>
    <source>
        <strain evidence="2 3">DSM 101064</strain>
    </source>
</reference>
<keyword evidence="2" id="KW-0378">Hydrolase</keyword>
<feature type="domain" description="Aminopeptidase N-like N-terminal" evidence="1">
    <location>
        <begin position="104"/>
        <end position="179"/>
    </location>
</feature>